<feature type="region of interest" description="Disordered" evidence="1">
    <location>
        <begin position="104"/>
        <end position="123"/>
    </location>
</feature>
<dbReference type="VEuPathDB" id="FungiDB:RhiirFUN_005359"/>
<sequence length="778" mass="91673">MTKRKRISVEKQGQLRELAAKRQAENQQIAHELKLPIKEIEYCLDRAVVEMKKKKRQHSGFDLFKIDWFKKNQGYKAIDKHTSSLISYEWNAISLAEKNEYAEKARDMPSSNRTSTKKPLLPGNSHLYQKRNKIVNELNSICDHMSIELGLETVVFTGSKLPGDSYTGRLGSKTGLNIAKELGWNKLQTQVAVKAQNTQITCMPNTTIENPKKNKTFAQAYVTKSLNELYISKLVELEKFNLKIGKTKKWKYESGYYNSFIDFYKYINSEISEKLKINYKNDKESPFVKGWWHGIGINNYESLLEFSQGFNFESNQVILKDKASENLYLNQYEKIEWILKSNKNVFLNFKEILKDVETKYYDSIQSCIIDCTPSSRKKYYKLFTEDEWNEICDANLLSYQEDDFIIYSSISSHIKKLFKWIKDKQSNILTLPLPLFEENELNIEANIYNFILQSMEKNFWCHNEEYLKEISEIQFTSNILYDIFNHIFYFLNKNLKVQLGDKMNLGFQNRKHLSNQLFNNKNNSDYGRKSDFFVNDNQNNVFLLAEVTGPPYKRKPKKELFDYSRNHQNGKDELEYRNLSIIYKYGPSLTEEHIEKLMKVINIFLLQIHTNVLSINILDQPGSNLYRSKIFIDKIKIPLQRNKEEVLTFIKIIINIYKKIIDYYNVFNDILNSLNQDKNSSQPDEYLTKPLSIHANQLLYSSAITCPTPRSSPERDIFSNTHYTSIFNQNFDNLQEFQKYIDNLNKNNNTQDYKELIWLSPHINPTILNEEDISYEKI</sequence>
<gene>
    <name evidence="2" type="ORF">RhiirA1_471151</name>
</gene>
<dbReference type="VEuPathDB" id="FungiDB:RhiirFUN_005357"/>
<reference evidence="2 3" key="2">
    <citation type="submission" date="2017-10" db="EMBL/GenBank/DDBJ databases">
        <title>Genome analyses suggest a sexual origin of heterokaryosis in a supposedly ancient asexual fungus.</title>
        <authorList>
            <person name="Corradi N."/>
            <person name="Sedzielewska K."/>
            <person name="Noel J."/>
            <person name="Charron P."/>
            <person name="Farinelli L."/>
            <person name="Marton T."/>
            <person name="Kruger M."/>
            <person name="Pelin A."/>
            <person name="Brachmann A."/>
            <person name="Corradi N."/>
        </authorList>
    </citation>
    <scope>NUCLEOTIDE SEQUENCE [LARGE SCALE GENOMIC DNA]</scope>
    <source>
        <strain evidence="2 3">A1</strain>
    </source>
</reference>
<comment type="caution">
    <text evidence="2">The sequence shown here is derived from an EMBL/GenBank/DDBJ whole genome shotgun (WGS) entry which is preliminary data.</text>
</comment>
<evidence type="ECO:0000313" key="3">
    <source>
        <dbReference type="Proteomes" id="UP000232688"/>
    </source>
</evidence>
<dbReference type="VEuPathDB" id="FungiDB:FUN_005632"/>
<protein>
    <submittedName>
        <fullName evidence="2">Uncharacterized protein</fullName>
    </submittedName>
</protein>
<evidence type="ECO:0000256" key="1">
    <source>
        <dbReference type="SAM" id="MobiDB-lite"/>
    </source>
</evidence>
<dbReference type="EMBL" id="LLXH01001575">
    <property type="protein sequence ID" value="PKC58314.1"/>
    <property type="molecule type" value="Genomic_DNA"/>
</dbReference>
<dbReference type="AlphaFoldDB" id="A0A2N0R4T7"/>
<dbReference type="VEuPathDB" id="FungiDB:RhiirFUN_005358"/>
<reference evidence="2 3" key="1">
    <citation type="submission" date="2017-10" db="EMBL/GenBank/DDBJ databases">
        <title>Extensive intraspecific genome diversity in a model arbuscular mycorrhizal fungus.</title>
        <authorList>
            <person name="Chen E.C.H."/>
            <person name="Morin E."/>
            <person name="Baudet D."/>
            <person name="Noel J."/>
            <person name="Ndikumana S."/>
            <person name="Charron P."/>
            <person name="St-Onge C."/>
            <person name="Giorgi J."/>
            <person name="Grigoriev I.V."/>
            <person name="Roux C."/>
            <person name="Martin F.M."/>
            <person name="Corradi N."/>
        </authorList>
    </citation>
    <scope>NUCLEOTIDE SEQUENCE [LARGE SCALE GENOMIC DNA]</scope>
    <source>
        <strain evidence="2 3">A1</strain>
    </source>
</reference>
<name>A0A2N0R4T7_9GLOM</name>
<evidence type="ECO:0000313" key="2">
    <source>
        <dbReference type="EMBL" id="PKC58314.1"/>
    </source>
</evidence>
<dbReference type="VEuPathDB" id="FungiDB:RhiirA1_471151"/>
<proteinExistence type="predicted"/>
<organism evidence="2 3">
    <name type="scientific">Rhizophagus irregularis</name>
    <dbReference type="NCBI Taxonomy" id="588596"/>
    <lineage>
        <taxon>Eukaryota</taxon>
        <taxon>Fungi</taxon>
        <taxon>Fungi incertae sedis</taxon>
        <taxon>Mucoromycota</taxon>
        <taxon>Glomeromycotina</taxon>
        <taxon>Glomeromycetes</taxon>
        <taxon>Glomerales</taxon>
        <taxon>Glomeraceae</taxon>
        <taxon>Rhizophagus</taxon>
    </lineage>
</organism>
<accession>A0A2N0R4T7</accession>
<dbReference type="Proteomes" id="UP000232688">
    <property type="component" value="Unassembled WGS sequence"/>
</dbReference>